<feature type="region of interest" description="Disordered" evidence="1">
    <location>
        <begin position="26"/>
        <end position="55"/>
    </location>
</feature>
<dbReference type="EMBL" id="GBRH01241871">
    <property type="protein sequence ID" value="JAD56024.1"/>
    <property type="molecule type" value="Transcribed_RNA"/>
</dbReference>
<reference evidence="2" key="1">
    <citation type="submission" date="2014-09" db="EMBL/GenBank/DDBJ databases">
        <authorList>
            <person name="Magalhaes I.L.F."/>
            <person name="Oliveira U."/>
            <person name="Santos F.R."/>
            <person name="Vidigal T.H.D.A."/>
            <person name="Brescovit A.D."/>
            <person name="Santos A.J."/>
        </authorList>
    </citation>
    <scope>NUCLEOTIDE SEQUENCE</scope>
    <source>
        <tissue evidence="2">Shoot tissue taken approximately 20 cm above the soil surface</tissue>
    </source>
</reference>
<proteinExistence type="predicted"/>
<protein>
    <submittedName>
        <fullName evidence="2">Uncharacterized protein</fullName>
    </submittedName>
</protein>
<organism evidence="2">
    <name type="scientific">Arundo donax</name>
    <name type="common">Giant reed</name>
    <name type="synonym">Donax arundinaceus</name>
    <dbReference type="NCBI Taxonomy" id="35708"/>
    <lineage>
        <taxon>Eukaryota</taxon>
        <taxon>Viridiplantae</taxon>
        <taxon>Streptophyta</taxon>
        <taxon>Embryophyta</taxon>
        <taxon>Tracheophyta</taxon>
        <taxon>Spermatophyta</taxon>
        <taxon>Magnoliopsida</taxon>
        <taxon>Liliopsida</taxon>
        <taxon>Poales</taxon>
        <taxon>Poaceae</taxon>
        <taxon>PACMAD clade</taxon>
        <taxon>Arundinoideae</taxon>
        <taxon>Arundineae</taxon>
        <taxon>Arundo</taxon>
    </lineage>
</organism>
<name>A0A0A9T033_ARUDO</name>
<accession>A0A0A9T033</accession>
<evidence type="ECO:0000313" key="2">
    <source>
        <dbReference type="EMBL" id="JAD56024.1"/>
    </source>
</evidence>
<sequence length="55" mass="6204">MLGWVRAAVERQNRIRRLRRVRLRHSPGLGLSGGADQDEASDCGERKGERSMELA</sequence>
<evidence type="ECO:0000256" key="1">
    <source>
        <dbReference type="SAM" id="MobiDB-lite"/>
    </source>
</evidence>
<reference evidence="2" key="2">
    <citation type="journal article" date="2015" name="Data Brief">
        <title>Shoot transcriptome of the giant reed, Arundo donax.</title>
        <authorList>
            <person name="Barrero R.A."/>
            <person name="Guerrero F.D."/>
            <person name="Moolhuijzen P."/>
            <person name="Goolsby J.A."/>
            <person name="Tidwell J."/>
            <person name="Bellgard S.E."/>
            <person name="Bellgard M.I."/>
        </authorList>
    </citation>
    <scope>NUCLEOTIDE SEQUENCE</scope>
    <source>
        <tissue evidence="2">Shoot tissue taken approximately 20 cm above the soil surface</tissue>
    </source>
</reference>
<dbReference type="AlphaFoldDB" id="A0A0A9T033"/>
<feature type="compositionally biased region" description="Basic and acidic residues" evidence="1">
    <location>
        <begin position="43"/>
        <end position="55"/>
    </location>
</feature>